<name>A0A6N8HWR2_9FIRM</name>
<comment type="subcellular location">
    <subcellularLocation>
        <location evidence="1">Cytoplasm</location>
    </subcellularLocation>
</comment>
<dbReference type="AlphaFoldDB" id="A0A6N8HWR2"/>
<proteinExistence type="predicted"/>
<dbReference type="Proteomes" id="UP000469440">
    <property type="component" value="Unassembled WGS sequence"/>
</dbReference>
<organism evidence="5 7">
    <name type="scientific">Caproicibacter fermentans</name>
    <dbReference type="NCBI Taxonomy" id="2576756"/>
    <lineage>
        <taxon>Bacteria</taxon>
        <taxon>Bacillati</taxon>
        <taxon>Bacillota</taxon>
        <taxon>Clostridia</taxon>
        <taxon>Eubacteriales</taxon>
        <taxon>Acutalibacteraceae</taxon>
        <taxon>Caproicibacter</taxon>
    </lineage>
</organism>
<feature type="domain" description="HPr" evidence="4">
    <location>
        <begin position="1"/>
        <end position="88"/>
    </location>
</feature>
<evidence type="ECO:0000313" key="7">
    <source>
        <dbReference type="Proteomes" id="UP000469440"/>
    </source>
</evidence>
<evidence type="ECO:0000313" key="5">
    <source>
        <dbReference type="EMBL" id="MVB09833.1"/>
    </source>
</evidence>
<dbReference type="InterPro" id="IPR050399">
    <property type="entry name" value="HPr"/>
</dbReference>
<dbReference type="Gene3D" id="3.30.1340.10">
    <property type="entry name" value="HPr-like"/>
    <property type="match status" value="1"/>
</dbReference>
<dbReference type="RefSeq" id="WP_066644955.1">
    <property type="nucleotide sequence ID" value="NZ_CP060286.1"/>
</dbReference>
<gene>
    <name evidence="5" type="primary">ptsH_3</name>
    <name evidence="5" type="ORF">CAFE_04980</name>
    <name evidence="6" type="ORF">HCR03_08820</name>
</gene>
<keyword evidence="2" id="KW-0963">Cytoplasm</keyword>
<dbReference type="PROSITE" id="PS51350">
    <property type="entry name" value="PTS_HPR_DOM"/>
    <property type="match status" value="1"/>
</dbReference>
<dbReference type="GO" id="GO:0009401">
    <property type="term" value="P:phosphoenolpyruvate-dependent sugar phosphotransferase system"/>
    <property type="evidence" value="ECO:0007669"/>
    <property type="project" value="UniProtKB-KW"/>
</dbReference>
<dbReference type="OrthoDB" id="9809047at2"/>
<reference evidence="5 7" key="1">
    <citation type="submission" date="2019-09" db="EMBL/GenBank/DDBJ databases">
        <title>Genome sequence of Clostridium sp. EA1.</title>
        <authorList>
            <person name="Poehlein A."/>
            <person name="Bengelsdorf F.R."/>
            <person name="Daniel R."/>
        </authorList>
    </citation>
    <scope>NUCLEOTIDE SEQUENCE [LARGE SCALE GENOMIC DNA]</scope>
    <source>
        <strain evidence="5 7">EA1</strain>
    </source>
</reference>
<evidence type="ECO:0000313" key="8">
    <source>
        <dbReference type="Proteomes" id="UP000515909"/>
    </source>
</evidence>
<dbReference type="PRINTS" id="PR00107">
    <property type="entry name" value="PHOSPHOCPHPR"/>
</dbReference>
<dbReference type="Proteomes" id="UP000515909">
    <property type="component" value="Chromosome"/>
</dbReference>
<dbReference type="NCBIfam" id="TIGR01003">
    <property type="entry name" value="PTS_HPr_family"/>
    <property type="match status" value="1"/>
</dbReference>
<evidence type="ECO:0000259" key="4">
    <source>
        <dbReference type="PROSITE" id="PS51350"/>
    </source>
</evidence>
<dbReference type="SUPFAM" id="SSF55594">
    <property type="entry name" value="HPr-like"/>
    <property type="match status" value="1"/>
</dbReference>
<evidence type="ECO:0000256" key="2">
    <source>
        <dbReference type="ARBA" id="ARBA00022490"/>
    </source>
</evidence>
<dbReference type="EMBL" id="CP060286">
    <property type="protein sequence ID" value="QNK42290.1"/>
    <property type="molecule type" value="Genomic_DNA"/>
</dbReference>
<protein>
    <submittedName>
        <fullName evidence="6">HPr family phosphocarrier protein</fullName>
    </submittedName>
    <submittedName>
        <fullName evidence="5">Phosphocarrier protein HPr</fullName>
    </submittedName>
</protein>
<dbReference type="PROSITE" id="PS00589">
    <property type="entry name" value="PTS_HPR_SER"/>
    <property type="match status" value="1"/>
</dbReference>
<dbReference type="KEGG" id="cfem:HCR03_08820"/>
<sequence>MLNKKFVMNCKEGFHLRPAQVLVEQATPFQSRIEIQKAGGEKADAKSILGMMSLGVETGEEVEVFVDGPDENTAMAMVEKLFATNFDE</sequence>
<dbReference type="PANTHER" id="PTHR33705:SF2">
    <property type="entry name" value="PHOSPHOCARRIER PROTEIN NPR"/>
    <property type="match status" value="1"/>
</dbReference>
<dbReference type="PANTHER" id="PTHR33705">
    <property type="entry name" value="PHOSPHOCARRIER PROTEIN HPR"/>
    <property type="match status" value="1"/>
</dbReference>
<keyword evidence="3" id="KW-0598">Phosphotransferase system</keyword>
<dbReference type="InterPro" id="IPR002114">
    <property type="entry name" value="PTS_HPr_Ser_P_site"/>
</dbReference>
<dbReference type="GO" id="GO:0005737">
    <property type="term" value="C:cytoplasm"/>
    <property type="evidence" value="ECO:0007669"/>
    <property type="project" value="UniProtKB-SubCell"/>
</dbReference>
<dbReference type="CDD" id="cd00367">
    <property type="entry name" value="PTS-HPr_like"/>
    <property type="match status" value="1"/>
</dbReference>
<dbReference type="InterPro" id="IPR035895">
    <property type="entry name" value="HPr-like_sf"/>
</dbReference>
<dbReference type="EMBL" id="VWXL01000014">
    <property type="protein sequence ID" value="MVB09833.1"/>
    <property type="molecule type" value="Genomic_DNA"/>
</dbReference>
<evidence type="ECO:0000256" key="3">
    <source>
        <dbReference type="ARBA" id="ARBA00022683"/>
    </source>
</evidence>
<reference evidence="6 8" key="2">
    <citation type="submission" date="2020-08" db="EMBL/GenBank/DDBJ databases">
        <title>The isolate Caproiciproducens sp. 7D4C2 produces n-caproate at mildly acidic conditions from hexoses: genome and rBOX comparison with related strains and chain-elongating bacteria.</title>
        <authorList>
            <person name="Esquivel-Elizondo S."/>
            <person name="Bagci C."/>
            <person name="Temovska M."/>
            <person name="Jeon B.S."/>
            <person name="Bessarab I."/>
            <person name="Williams R.B.H."/>
            <person name="Huson D.H."/>
            <person name="Angenent L.T."/>
        </authorList>
    </citation>
    <scope>NUCLEOTIDE SEQUENCE [LARGE SCALE GENOMIC DNA]</scope>
    <source>
        <strain evidence="6 8">7D4C2</strain>
    </source>
</reference>
<evidence type="ECO:0000256" key="1">
    <source>
        <dbReference type="ARBA" id="ARBA00004496"/>
    </source>
</evidence>
<dbReference type="InterPro" id="IPR000032">
    <property type="entry name" value="HPr-like"/>
</dbReference>
<accession>A0A7G8TF99</accession>
<evidence type="ECO:0000313" key="6">
    <source>
        <dbReference type="EMBL" id="QNK42290.1"/>
    </source>
</evidence>
<keyword evidence="7" id="KW-1185">Reference proteome</keyword>
<dbReference type="Pfam" id="PF00381">
    <property type="entry name" value="PTS-HPr"/>
    <property type="match status" value="1"/>
</dbReference>
<accession>A0A6N8HWR2</accession>